<reference evidence="4" key="1">
    <citation type="submission" date="2022-11" db="EMBL/GenBank/DDBJ databases">
        <title>Minimal conservation of predation-associated metabolite biosynthetic gene clusters underscores biosynthetic potential of Myxococcota including descriptions for ten novel species: Archangium lansinium sp. nov., Myxococcus landrumus sp. nov., Nannocystis bai.</title>
        <authorList>
            <person name="Ahearne A."/>
            <person name="Stevens C."/>
            <person name="Phillips K."/>
        </authorList>
    </citation>
    <scope>NUCLEOTIDE SEQUENCE</scope>
    <source>
        <strain evidence="4">Na p29</strain>
    </source>
</reference>
<evidence type="ECO:0000256" key="2">
    <source>
        <dbReference type="ARBA" id="ARBA00022777"/>
    </source>
</evidence>
<feature type="domain" description="Carbohydrate kinase PfkB" evidence="3">
    <location>
        <begin position="7"/>
        <end position="279"/>
    </location>
</feature>
<keyword evidence="5" id="KW-1185">Reference proteome</keyword>
<dbReference type="PANTHER" id="PTHR10584">
    <property type="entry name" value="SUGAR KINASE"/>
    <property type="match status" value="1"/>
</dbReference>
<organism evidence="4 5">
    <name type="scientific">Nannocystis pusilla</name>
    <dbReference type="NCBI Taxonomy" id="889268"/>
    <lineage>
        <taxon>Bacteria</taxon>
        <taxon>Pseudomonadati</taxon>
        <taxon>Myxococcota</taxon>
        <taxon>Polyangia</taxon>
        <taxon>Nannocystales</taxon>
        <taxon>Nannocystaceae</taxon>
        <taxon>Nannocystis</taxon>
    </lineage>
</organism>
<evidence type="ECO:0000256" key="1">
    <source>
        <dbReference type="ARBA" id="ARBA00022679"/>
    </source>
</evidence>
<dbReference type="SUPFAM" id="SSF53613">
    <property type="entry name" value="Ribokinase-like"/>
    <property type="match status" value="1"/>
</dbReference>
<dbReference type="RefSeq" id="WP_267766688.1">
    <property type="nucleotide sequence ID" value="NZ_JAPNKE010000002.1"/>
</dbReference>
<proteinExistence type="predicted"/>
<dbReference type="InterPro" id="IPR002173">
    <property type="entry name" value="Carboh/pur_kinase_PfkB_CS"/>
</dbReference>
<evidence type="ECO:0000259" key="3">
    <source>
        <dbReference type="Pfam" id="PF00294"/>
    </source>
</evidence>
<sequence length="313" mass="34191">MTVSKPHLVVVGSVAIDWIITPRAERPESVGGSATFFAMAASYLSQVRLVGVVGRDFPDYAVADLKAAGVDTSGLEIVQDGLTFRWKGQYHENMNDRTTLETHLNVFEKFQPRLPDEFRGSEFLFLANIQPRLQSDVFAQMQRPRLVGLDTMNLWISIANDDLKAVLKNVDVLTLNDEEARQLSGEHNIVKAARAVRALGPRNVVIKRGEYGALLFDADGEVFSAPALPLEEVVDPTGAGDSFAGGFMGYLARPGVETSGASLRTAMIYGSVMASFCVEGFSYDRLKGLDAATIQKRFETFASLTNFARASLT</sequence>
<dbReference type="PROSITE" id="PS00584">
    <property type="entry name" value="PFKB_KINASES_2"/>
    <property type="match status" value="1"/>
</dbReference>
<dbReference type="InterPro" id="IPR029056">
    <property type="entry name" value="Ribokinase-like"/>
</dbReference>
<dbReference type="Pfam" id="PF00294">
    <property type="entry name" value="PfkB"/>
    <property type="match status" value="1"/>
</dbReference>
<dbReference type="Proteomes" id="UP001150924">
    <property type="component" value="Unassembled WGS sequence"/>
</dbReference>
<keyword evidence="1" id="KW-0808">Transferase</keyword>
<evidence type="ECO:0000313" key="4">
    <source>
        <dbReference type="EMBL" id="MCY1005066.1"/>
    </source>
</evidence>
<dbReference type="GO" id="GO:0016301">
    <property type="term" value="F:kinase activity"/>
    <property type="evidence" value="ECO:0007669"/>
    <property type="project" value="UniProtKB-KW"/>
</dbReference>
<gene>
    <name evidence="4" type="ORF">OV079_05670</name>
</gene>
<protein>
    <submittedName>
        <fullName evidence="4">PfkB family carbohydrate kinase</fullName>
    </submittedName>
</protein>
<dbReference type="EMBL" id="JAPNKE010000002">
    <property type="protein sequence ID" value="MCY1005066.1"/>
    <property type="molecule type" value="Genomic_DNA"/>
</dbReference>
<keyword evidence="2 4" id="KW-0418">Kinase</keyword>
<name>A0A9X3IV60_9BACT</name>
<dbReference type="PANTHER" id="PTHR10584:SF166">
    <property type="entry name" value="RIBOKINASE"/>
    <property type="match status" value="1"/>
</dbReference>
<dbReference type="InterPro" id="IPR011611">
    <property type="entry name" value="PfkB_dom"/>
</dbReference>
<accession>A0A9X3IV60</accession>
<dbReference type="Gene3D" id="3.40.1190.20">
    <property type="match status" value="1"/>
</dbReference>
<evidence type="ECO:0000313" key="5">
    <source>
        <dbReference type="Proteomes" id="UP001150924"/>
    </source>
</evidence>
<dbReference type="AlphaFoldDB" id="A0A9X3IV60"/>
<comment type="caution">
    <text evidence="4">The sequence shown here is derived from an EMBL/GenBank/DDBJ whole genome shotgun (WGS) entry which is preliminary data.</text>
</comment>
<dbReference type="GO" id="GO:0005829">
    <property type="term" value="C:cytosol"/>
    <property type="evidence" value="ECO:0007669"/>
    <property type="project" value="TreeGrafter"/>
</dbReference>